<reference evidence="7" key="1">
    <citation type="journal article" date="2019" name="Int. J. Syst. Evol. Microbiol.">
        <title>The Global Catalogue of Microorganisms (GCM) 10K type strain sequencing project: providing services to taxonomists for standard genome sequencing and annotation.</title>
        <authorList>
            <consortium name="The Broad Institute Genomics Platform"/>
            <consortium name="The Broad Institute Genome Sequencing Center for Infectious Disease"/>
            <person name="Wu L."/>
            <person name="Ma J."/>
        </authorList>
    </citation>
    <scope>NUCLEOTIDE SEQUENCE [LARGE SCALE GENOMIC DNA]</scope>
    <source>
        <strain evidence="7">JCM 13006</strain>
    </source>
</reference>
<dbReference type="CDD" id="cd02440">
    <property type="entry name" value="AdoMet_MTases"/>
    <property type="match status" value="1"/>
</dbReference>
<dbReference type="PANTHER" id="PTHR45875">
    <property type="entry name" value="METHYLTRANSFERASE N6AMT1"/>
    <property type="match status" value="1"/>
</dbReference>
<dbReference type="Proteomes" id="UP001501752">
    <property type="component" value="Unassembled WGS sequence"/>
</dbReference>
<keyword evidence="3" id="KW-0949">S-adenosyl-L-methionine</keyword>
<dbReference type="Pfam" id="PF13649">
    <property type="entry name" value="Methyltransf_25"/>
    <property type="match status" value="1"/>
</dbReference>
<dbReference type="InterPro" id="IPR041698">
    <property type="entry name" value="Methyltransf_25"/>
</dbReference>
<keyword evidence="1" id="KW-0489">Methyltransferase</keyword>
<evidence type="ECO:0000256" key="3">
    <source>
        <dbReference type="ARBA" id="ARBA00022691"/>
    </source>
</evidence>
<dbReference type="PANTHER" id="PTHR45875:SF1">
    <property type="entry name" value="METHYLTRANSFERASE N6AMT1"/>
    <property type="match status" value="1"/>
</dbReference>
<dbReference type="RefSeq" id="WP_345698340.1">
    <property type="nucleotide sequence ID" value="NZ_BAABIS010000001.1"/>
</dbReference>
<sequence>MQDVMDYRRSLERSRLSRMRRDGASVFTMQGREWDQLPGVFAPTDSPSTGIALDLLGLASPDARTHGSVLEIGCGTGVIAVTAALAGSERVVASDINPFAAENAQLNAARHGVGHKVHAVHSDLFDALEPGERFDTIFWSSNYVLAPEDYAYEHPHERAYVDAGYAAHRRFLAEAPSWLTPNGSVLLHFSSRGDLLSLMRIAGEVDRALRMVRVLPVQEGEHEVQHMLIEIAPRHRTPSVPGTRTDAVPQQGRRG</sequence>
<feature type="region of interest" description="Disordered" evidence="4">
    <location>
        <begin position="234"/>
        <end position="255"/>
    </location>
</feature>
<protein>
    <recommendedName>
        <fullName evidence="5">Methyltransferase domain-containing protein</fullName>
    </recommendedName>
</protein>
<proteinExistence type="predicted"/>
<comment type="caution">
    <text evidence="6">The sequence shown here is derived from an EMBL/GenBank/DDBJ whole genome shotgun (WGS) entry which is preliminary data.</text>
</comment>
<dbReference type="SUPFAM" id="SSF53335">
    <property type="entry name" value="S-adenosyl-L-methionine-dependent methyltransferases"/>
    <property type="match status" value="1"/>
</dbReference>
<evidence type="ECO:0000256" key="4">
    <source>
        <dbReference type="SAM" id="MobiDB-lite"/>
    </source>
</evidence>
<evidence type="ECO:0000256" key="2">
    <source>
        <dbReference type="ARBA" id="ARBA00022679"/>
    </source>
</evidence>
<evidence type="ECO:0000313" key="6">
    <source>
        <dbReference type="EMBL" id="GAA4859358.1"/>
    </source>
</evidence>
<name>A0ABP9DT80_9ACTN</name>
<dbReference type="Gene3D" id="3.40.50.150">
    <property type="entry name" value="Vaccinia Virus protein VP39"/>
    <property type="match status" value="1"/>
</dbReference>
<evidence type="ECO:0000259" key="5">
    <source>
        <dbReference type="Pfam" id="PF13649"/>
    </source>
</evidence>
<dbReference type="InterPro" id="IPR029063">
    <property type="entry name" value="SAM-dependent_MTases_sf"/>
</dbReference>
<gene>
    <name evidence="6" type="ORF">GCM10023235_41460</name>
</gene>
<keyword evidence="2" id="KW-0808">Transferase</keyword>
<dbReference type="InterPro" id="IPR052190">
    <property type="entry name" value="Euk-Arch_PrmC-MTase"/>
</dbReference>
<organism evidence="6 7">
    <name type="scientific">Kitasatospora terrestris</name>
    <dbReference type="NCBI Taxonomy" id="258051"/>
    <lineage>
        <taxon>Bacteria</taxon>
        <taxon>Bacillati</taxon>
        <taxon>Actinomycetota</taxon>
        <taxon>Actinomycetes</taxon>
        <taxon>Kitasatosporales</taxon>
        <taxon>Streptomycetaceae</taxon>
        <taxon>Kitasatospora</taxon>
    </lineage>
</organism>
<feature type="domain" description="Methyltransferase" evidence="5">
    <location>
        <begin position="69"/>
        <end position="144"/>
    </location>
</feature>
<evidence type="ECO:0000313" key="7">
    <source>
        <dbReference type="Proteomes" id="UP001501752"/>
    </source>
</evidence>
<accession>A0ABP9DT80</accession>
<evidence type="ECO:0000256" key="1">
    <source>
        <dbReference type="ARBA" id="ARBA00022603"/>
    </source>
</evidence>
<keyword evidence="7" id="KW-1185">Reference proteome</keyword>
<dbReference type="EMBL" id="BAABIS010000001">
    <property type="protein sequence ID" value="GAA4859358.1"/>
    <property type="molecule type" value="Genomic_DNA"/>
</dbReference>